<dbReference type="EMBL" id="UOFY01000062">
    <property type="protein sequence ID" value="VAX11064.1"/>
    <property type="molecule type" value="Genomic_DNA"/>
</dbReference>
<feature type="domain" description="tRNA(Ile)-lysidine/2-thiocytidine synthase N-terminal" evidence="1">
    <location>
        <begin position="2"/>
        <end position="65"/>
    </location>
</feature>
<dbReference type="InterPro" id="IPR014729">
    <property type="entry name" value="Rossmann-like_a/b/a_fold"/>
</dbReference>
<organism evidence="2">
    <name type="scientific">hydrothermal vent metagenome</name>
    <dbReference type="NCBI Taxonomy" id="652676"/>
    <lineage>
        <taxon>unclassified sequences</taxon>
        <taxon>metagenomes</taxon>
        <taxon>ecological metagenomes</taxon>
    </lineage>
</organism>
<dbReference type="InterPro" id="IPR011063">
    <property type="entry name" value="TilS/TtcA_N"/>
</dbReference>
<accession>A0A3B1BGX6</accession>
<dbReference type="Gene3D" id="3.40.50.620">
    <property type="entry name" value="HUPs"/>
    <property type="match status" value="1"/>
</dbReference>
<gene>
    <name evidence="2" type="ORF">MNBD_GAMMA25-1460</name>
</gene>
<evidence type="ECO:0000313" key="2">
    <source>
        <dbReference type="EMBL" id="VAX11064.1"/>
    </source>
</evidence>
<reference evidence="2" key="1">
    <citation type="submission" date="2018-06" db="EMBL/GenBank/DDBJ databases">
        <authorList>
            <person name="Zhirakovskaya E."/>
        </authorList>
    </citation>
    <scope>NUCLEOTIDE SEQUENCE</scope>
</reference>
<proteinExistence type="predicted"/>
<protein>
    <submittedName>
        <fullName evidence="2">tRNA(Cytosine32)-2-thiocytidine synthetase</fullName>
    </submittedName>
</protein>
<dbReference type="PANTHER" id="PTHR43686">
    <property type="entry name" value="SULFURTRANSFERASE-RELATED"/>
    <property type="match status" value="1"/>
</dbReference>
<dbReference type="AlphaFoldDB" id="A0A3B1BGX6"/>
<dbReference type="PANTHER" id="PTHR43686:SF1">
    <property type="entry name" value="AMINOTRAN_5 DOMAIN-CONTAINING PROTEIN"/>
    <property type="match status" value="1"/>
</dbReference>
<sequence length="111" mass="12701">MGQHLDDLAESFLMSAFRGGQLRTMKANYQNRDGDIRIIRPMIYVRERQTRAFAEEVQLPIIADSCPACFGMPTEREHMKQLLASEEQHNKTLFKSLLTAMTPLLSKTDAQ</sequence>
<dbReference type="Pfam" id="PF01171">
    <property type="entry name" value="ATP_bind_3"/>
    <property type="match status" value="1"/>
</dbReference>
<dbReference type="SUPFAM" id="SSF52402">
    <property type="entry name" value="Adenine nucleotide alpha hydrolases-like"/>
    <property type="match status" value="1"/>
</dbReference>
<name>A0A3B1BGX6_9ZZZZ</name>
<evidence type="ECO:0000259" key="1">
    <source>
        <dbReference type="Pfam" id="PF01171"/>
    </source>
</evidence>